<dbReference type="Gene3D" id="1.20.1090.10">
    <property type="entry name" value="Dehydroquinate synthase-like - alpha domain"/>
    <property type="match status" value="1"/>
</dbReference>
<keyword evidence="2" id="KW-0560">Oxidoreductase</keyword>
<comment type="similarity">
    <text evidence="1">Belongs to the iron-containing alcohol dehydrogenase family.</text>
</comment>
<dbReference type="PANTHER" id="PTHR11496:SF102">
    <property type="entry name" value="ALCOHOL DEHYDROGENASE 4"/>
    <property type="match status" value="1"/>
</dbReference>
<dbReference type="OrthoDB" id="9815791at2"/>
<sequence length="351" mass="35845">MTLIGYLTRTQFADGAIDDALPEEASRLGKALALIDTEPAAAQTLARVADALPRVRLATCSVGGGAPLRGEVARVAAALQRAEASTIIAVGGAAAIGQARLVAEASVRRGAPCAVIAVPANLFDLGLGRQVRPRDGEPIPCPRPDRVIADPTALAQVPPRRLAAAGMEILVHAIEAYASPTYNPPADGLALEAVRLLARWLPVAVAAPGNAEARREALAGALTAGLAMEKGTGGVDALAHPLEDDLADAALPGELHAPVLAAFVAFNARAVGARYGALSDTMGQGRGAAGLEVQLAAFARVLGLPAALRETATDPARFAAVAERAADDPASLANPRLLTRGDCERILEAAW</sequence>
<dbReference type="Pfam" id="PF00465">
    <property type="entry name" value="Fe-ADH"/>
    <property type="match status" value="1"/>
</dbReference>
<keyword evidence="6" id="KW-1185">Reference proteome</keyword>
<evidence type="ECO:0008006" key="7">
    <source>
        <dbReference type="Google" id="ProtNLM"/>
    </source>
</evidence>
<dbReference type="AlphaFoldDB" id="A0A2S0NE49"/>
<protein>
    <recommendedName>
        <fullName evidence="7">Alcohol dehydrogenase iron-type/glycerol dehydrogenase GldA domain-containing protein</fullName>
    </recommendedName>
</protein>
<dbReference type="Proteomes" id="UP000237889">
    <property type="component" value="Chromosome"/>
</dbReference>
<evidence type="ECO:0000313" key="5">
    <source>
        <dbReference type="EMBL" id="AVO46444.1"/>
    </source>
</evidence>
<reference evidence="5 6" key="1">
    <citation type="submission" date="2018-03" db="EMBL/GenBank/DDBJ databases">
        <title>Genome sequencing of Phreatobacter sp.</title>
        <authorList>
            <person name="Kim S.-J."/>
            <person name="Heo J."/>
            <person name="Kwon S.-W."/>
        </authorList>
    </citation>
    <scope>NUCLEOTIDE SEQUENCE [LARGE SCALE GENOMIC DNA]</scope>
    <source>
        <strain evidence="5 6">S-12</strain>
    </source>
</reference>
<name>A0A2S0NE49_9HYPH</name>
<feature type="domain" description="Alcohol dehydrogenase iron-type/glycerol dehydrogenase GldA" evidence="3">
    <location>
        <begin position="11"/>
        <end position="107"/>
    </location>
</feature>
<organism evidence="5 6">
    <name type="scientific">Phreatobacter cathodiphilus</name>
    <dbReference type="NCBI Taxonomy" id="1868589"/>
    <lineage>
        <taxon>Bacteria</taxon>
        <taxon>Pseudomonadati</taxon>
        <taxon>Pseudomonadota</taxon>
        <taxon>Alphaproteobacteria</taxon>
        <taxon>Hyphomicrobiales</taxon>
        <taxon>Phreatobacteraceae</taxon>
        <taxon>Phreatobacter</taxon>
    </lineage>
</organism>
<evidence type="ECO:0000259" key="4">
    <source>
        <dbReference type="Pfam" id="PF25137"/>
    </source>
</evidence>
<dbReference type="InterPro" id="IPR039697">
    <property type="entry name" value="Alcohol_dehydrogenase_Fe"/>
</dbReference>
<dbReference type="KEGG" id="phr:C6569_16040"/>
<evidence type="ECO:0000313" key="6">
    <source>
        <dbReference type="Proteomes" id="UP000237889"/>
    </source>
</evidence>
<accession>A0A2S0NE49</accession>
<dbReference type="Pfam" id="PF25137">
    <property type="entry name" value="ADH_Fe_C"/>
    <property type="match status" value="1"/>
</dbReference>
<evidence type="ECO:0000256" key="1">
    <source>
        <dbReference type="ARBA" id="ARBA00007358"/>
    </source>
</evidence>
<evidence type="ECO:0000256" key="2">
    <source>
        <dbReference type="ARBA" id="ARBA00023002"/>
    </source>
</evidence>
<dbReference type="GO" id="GO:0004022">
    <property type="term" value="F:alcohol dehydrogenase (NAD+) activity"/>
    <property type="evidence" value="ECO:0007669"/>
    <property type="project" value="TreeGrafter"/>
</dbReference>
<dbReference type="Gene3D" id="3.40.50.1970">
    <property type="match status" value="1"/>
</dbReference>
<proteinExistence type="inferred from homology"/>
<dbReference type="GO" id="GO:0046872">
    <property type="term" value="F:metal ion binding"/>
    <property type="evidence" value="ECO:0007669"/>
    <property type="project" value="InterPro"/>
</dbReference>
<dbReference type="EMBL" id="CP027668">
    <property type="protein sequence ID" value="AVO46444.1"/>
    <property type="molecule type" value="Genomic_DNA"/>
</dbReference>
<dbReference type="InterPro" id="IPR056798">
    <property type="entry name" value="ADH_Fe_C"/>
</dbReference>
<gene>
    <name evidence="5" type="ORF">C6569_16040</name>
</gene>
<evidence type="ECO:0000259" key="3">
    <source>
        <dbReference type="Pfam" id="PF00465"/>
    </source>
</evidence>
<dbReference type="PANTHER" id="PTHR11496">
    <property type="entry name" value="ALCOHOL DEHYDROGENASE"/>
    <property type="match status" value="1"/>
</dbReference>
<dbReference type="InterPro" id="IPR001670">
    <property type="entry name" value="ADH_Fe/GldA"/>
</dbReference>
<dbReference type="SUPFAM" id="SSF56796">
    <property type="entry name" value="Dehydroquinate synthase-like"/>
    <property type="match status" value="1"/>
</dbReference>
<feature type="domain" description="Fe-containing alcohol dehydrogenase-like C-terminal" evidence="4">
    <location>
        <begin position="163"/>
        <end position="351"/>
    </location>
</feature>
<dbReference type="RefSeq" id="WP_106749784.1">
    <property type="nucleotide sequence ID" value="NZ_CP027668.1"/>
</dbReference>